<keyword evidence="4" id="KW-1185">Reference proteome</keyword>
<evidence type="ECO:0000256" key="2">
    <source>
        <dbReference type="ARBA" id="ARBA00023239"/>
    </source>
</evidence>
<reference evidence="3 4" key="1">
    <citation type="submission" date="2020-04" db="EMBL/GenBank/DDBJ databases">
        <title>Thermobifida alba genome sequencing and assembly.</title>
        <authorList>
            <person name="Luzics S."/>
            <person name="Horvath B."/>
            <person name="Nagy I."/>
            <person name="Toth A."/>
            <person name="Nagy I."/>
            <person name="Kukolya J."/>
        </authorList>
    </citation>
    <scope>NUCLEOTIDE SEQUENCE [LARGE SCALE GENOMIC DNA]</scope>
    <source>
        <strain evidence="3 4">DSM 43795</strain>
    </source>
</reference>
<dbReference type="RefSeq" id="WP_248590135.1">
    <property type="nucleotide sequence ID" value="NZ_BAABEB010000028.1"/>
</dbReference>
<name>A0ABY4L1V0_THEAE</name>
<keyword evidence="1" id="KW-0479">Metal-binding</keyword>
<dbReference type="EMBL" id="CP051627">
    <property type="protein sequence ID" value="UPT21646.1"/>
    <property type="molecule type" value="Genomic_DNA"/>
</dbReference>
<organism evidence="3 4">
    <name type="scientific">Thermobifida alba</name>
    <name type="common">Thermomonospora alba</name>
    <dbReference type="NCBI Taxonomy" id="53522"/>
    <lineage>
        <taxon>Bacteria</taxon>
        <taxon>Bacillati</taxon>
        <taxon>Actinomycetota</taxon>
        <taxon>Actinomycetes</taxon>
        <taxon>Streptosporangiales</taxon>
        <taxon>Nocardiopsidaceae</taxon>
        <taxon>Thermobifida</taxon>
    </lineage>
</organism>
<keyword evidence="2" id="KW-0456">Lyase</keyword>
<dbReference type="Proteomes" id="UP000832041">
    <property type="component" value="Chromosome"/>
</dbReference>
<accession>A0ABY4L1V0</accession>
<gene>
    <name evidence="3" type="ORF">FOF52_12375</name>
</gene>
<evidence type="ECO:0000256" key="1">
    <source>
        <dbReference type="ARBA" id="ARBA00022723"/>
    </source>
</evidence>
<sequence length="225" mass="23294">MVLVADGTRDAQRREALHALAETVADRREAPVCAAFGTRAELRSAVESTTGPLVVVPAFLAGSDAASTELLASLDLGDRFDACATAPLGAVPSIVAQLVARLHAAGWRPGDGVVLAADGGVELPGNGERRQVMDVARMLSRRVQTPVQVGYLHAWAPSVADAVARLRRNGHSRVAVATWQLVDGADLDGLREIGATAVAAPLGPSPVVVETLLAQHRAATARLAA</sequence>
<dbReference type="SUPFAM" id="SSF53800">
    <property type="entry name" value="Chelatase"/>
    <property type="match status" value="1"/>
</dbReference>
<protein>
    <submittedName>
        <fullName evidence="3">Cobalamin biosynthesis protein CbiX</fullName>
    </submittedName>
</protein>
<evidence type="ECO:0000313" key="4">
    <source>
        <dbReference type="Proteomes" id="UP000832041"/>
    </source>
</evidence>
<dbReference type="InterPro" id="IPR002762">
    <property type="entry name" value="CbiX-like"/>
</dbReference>
<proteinExistence type="predicted"/>
<dbReference type="Pfam" id="PF01903">
    <property type="entry name" value="CbiX"/>
    <property type="match status" value="1"/>
</dbReference>
<evidence type="ECO:0000313" key="3">
    <source>
        <dbReference type="EMBL" id="UPT21646.1"/>
    </source>
</evidence>
<dbReference type="Gene3D" id="3.40.50.1400">
    <property type="match status" value="2"/>
</dbReference>